<dbReference type="Gramene" id="Kaladp0063s0045.1.v1.1">
    <property type="protein sequence ID" value="Kaladp0063s0045.1.v1.1.CDS.1"/>
    <property type="gene ID" value="Kaladp0063s0045.v1.1"/>
</dbReference>
<sequence>MVKFAVVVVTLLVLWLLLASSPATSLANNADCSGSHGGKECRTCIVNQLKFGCTKCAPLLRCMAQCLWNGTARDECSKRCDYKGGQPSLGECKRCISMCKCSCGA</sequence>
<evidence type="ECO:0000313" key="2">
    <source>
        <dbReference type="EnsemblPlants" id="Kaladp0063s0045.1.v1.1.CDS.1"/>
    </source>
</evidence>
<dbReference type="OMA" id="ECKRCIS"/>
<keyword evidence="1" id="KW-0732">Signal</keyword>
<evidence type="ECO:0000313" key="3">
    <source>
        <dbReference type="Proteomes" id="UP000594263"/>
    </source>
</evidence>
<protein>
    <submittedName>
        <fullName evidence="2">Uncharacterized protein</fullName>
    </submittedName>
</protein>
<proteinExistence type="predicted"/>
<dbReference type="AlphaFoldDB" id="A0A7N0UG54"/>
<feature type="chain" id="PRO_5029512000" evidence="1">
    <location>
        <begin position="28"/>
        <end position="105"/>
    </location>
</feature>
<evidence type="ECO:0000256" key="1">
    <source>
        <dbReference type="SAM" id="SignalP"/>
    </source>
</evidence>
<organism evidence="2 3">
    <name type="scientific">Kalanchoe fedtschenkoi</name>
    <name type="common">Lavender scallops</name>
    <name type="synonym">South American air plant</name>
    <dbReference type="NCBI Taxonomy" id="63787"/>
    <lineage>
        <taxon>Eukaryota</taxon>
        <taxon>Viridiplantae</taxon>
        <taxon>Streptophyta</taxon>
        <taxon>Embryophyta</taxon>
        <taxon>Tracheophyta</taxon>
        <taxon>Spermatophyta</taxon>
        <taxon>Magnoliopsida</taxon>
        <taxon>eudicotyledons</taxon>
        <taxon>Gunneridae</taxon>
        <taxon>Pentapetalae</taxon>
        <taxon>Saxifragales</taxon>
        <taxon>Crassulaceae</taxon>
        <taxon>Kalanchoe</taxon>
    </lineage>
</organism>
<feature type="signal peptide" evidence="1">
    <location>
        <begin position="1"/>
        <end position="27"/>
    </location>
</feature>
<dbReference type="Proteomes" id="UP000594263">
    <property type="component" value="Unplaced"/>
</dbReference>
<keyword evidence="3" id="KW-1185">Reference proteome</keyword>
<reference evidence="2" key="1">
    <citation type="submission" date="2021-01" db="UniProtKB">
        <authorList>
            <consortium name="EnsemblPlants"/>
        </authorList>
    </citation>
    <scope>IDENTIFICATION</scope>
</reference>
<accession>A0A7N0UG54</accession>
<name>A0A7N0UG54_KALFE</name>
<dbReference type="EnsemblPlants" id="Kaladp0063s0045.1.v1.1">
    <property type="protein sequence ID" value="Kaladp0063s0045.1.v1.1.CDS.1"/>
    <property type="gene ID" value="Kaladp0063s0045.v1.1"/>
</dbReference>